<sequence>MVGKFFCFFFSKKRSASFRLFLAFAAPVAAQAQSLGFDGGSGPTPVPINITASNGIAWNQTAHTVTAMGSAQAVRGKVTVTANQLVAHYQPKTGTLPPATKPAATDGGLGGLDSGSSQITQLDAVGNVHIFTATDQAFGDLAVFHMDRHELVLTGKHLKLTTPTDTVTARDQIQYWSQERKAVAIGDALIVTNDQRSIAADTLTGYFVAAAPPGVATADPSSDQASKLRKVVAVGHVVVRTATDIATGEHGVYHPATGIAILTGDVHITHGPNELAGQRGQVNMKTGIATLMATKGHRVEGMVLPNSAPGPAAKSPQSARKPGS</sequence>
<dbReference type="GO" id="GO:0009279">
    <property type="term" value="C:cell outer membrane"/>
    <property type="evidence" value="ECO:0007669"/>
    <property type="project" value="TreeGrafter"/>
</dbReference>
<comment type="caution">
    <text evidence="5">The sequence shown here is derived from an EMBL/GenBank/DDBJ whole genome shotgun (WGS) entry which is preliminary data.</text>
</comment>
<dbReference type="EMBL" id="FTNE01000016">
    <property type="protein sequence ID" value="SIR11965.1"/>
    <property type="molecule type" value="Genomic_DNA"/>
</dbReference>
<dbReference type="GO" id="GO:0017089">
    <property type="term" value="F:glycolipid transfer activity"/>
    <property type="evidence" value="ECO:0007669"/>
    <property type="project" value="TreeGrafter"/>
</dbReference>
<dbReference type="GO" id="GO:0030288">
    <property type="term" value="C:outer membrane-bounded periplasmic space"/>
    <property type="evidence" value="ECO:0007669"/>
    <property type="project" value="TreeGrafter"/>
</dbReference>
<accession>A0A8G2CLX5</accession>
<dbReference type="Gene3D" id="2.60.450.10">
    <property type="entry name" value="Lipopolysaccharide (LPS) transport protein A like domain"/>
    <property type="match status" value="1"/>
</dbReference>
<gene>
    <name evidence="5" type="ORF">SAMN05421828_11618</name>
</gene>
<organism evidence="5 6">
    <name type="scientific">Acidiphilium rubrum</name>
    <dbReference type="NCBI Taxonomy" id="526"/>
    <lineage>
        <taxon>Bacteria</taxon>
        <taxon>Pseudomonadati</taxon>
        <taxon>Pseudomonadota</taxon>
        <taxon>Alphaproteobacteria</taxon>
        <taxon>Acetobacterales</taxon>
        <taxon>Acidocellaceae</taxon>
        <taxon>Acidiphilium</taxon>
    </lineage>
</organism>
<feature type="domain" description="Organic solvent tolerance-like N-terminal" evidence="4">
    <location>
        <begin position="177"/>
        <end position="287"/>
    </location>
</feature>
<dbReference type="Proteomes" id="UP000186308">
    <property type="component" value="Unassembled WGS sequence"/>
</dbReference>
<dbReference type="InterPro" id="IPR005653">
    <property type="entry name" value="OstA-like_N"/>
</dbReference>
<evidence type="ECO:0000256" key="3">
    <source>
        <dbReference type="SAM" id="SignalP"/>
    </source>
</evidence>
<dbReference type="PANTHER" id="PTHR36504:SF1">
    <property type="entry name" value="LIPOPOLYSACCHARIDE EXPORT SYSTEM PROTEIN LPTA"/>
    <property type="match status" value="1"/>
</dbReference>
<feature type="domain" description="Organic solvent tolerance-like N-terminal" evidence="4">
    <location>
        <begin position="52"/>
        <end position="175"/>
    </location>
</feature>
<dbReference type="OrthoDB" id="8450043at2"/>
<keyword evidence="1 3" id="KW-0732">Signal</keyword>
<dbReference type="AlphaFoldDB" id="A0A8G2CLX5"/>
<reference evidence="5 6" key="1">
    <citation type="submission" date="2017-01" db="EMBL/GenBank/DDBJ databases">
        <authorList>
            <person name="Varghese N."/>
            <person name="Submissions S."/>
        </authorList>
    </citation>
    <scope>NUCLEOTIDE SEQUENCE [LARGE SCALE GENOMIC DNA]</scope>
    <source>
        <strain evidence="5 6">ATCC 35905</strain>
    </source>
</reference>
<feature type="signal peptide" evidence="3">
    <location>
        <begin position="1"/>
        <end position="32"/>
    </location>
</feature>
<evidence type="ECO:0000313" key="5">
    <source>
        <dbReference type="EMBL" id="SIR11965.1"/>
    </source>
</evidence>
<dbReference type="Pfam" id="PF03968">
    <property type="entry name" value="LptD_N"/>
    <property type="match status" value="2"/>
</dbReference>
<feature type="chain" id="PRO_5034141229" evidence="3">
    <location>
        <begin position="33"/>
        <end position="324"/>
    </location>
</feature>
<feature type="region of interest" description="Disordered" evidence="2">
    <location>
        <begin position="302"/>
        <end position="324"/>
    </location>
</feature>
<evidence type="ECO:0000313" key="6">
    <source>
        <dbReference type="Proteomes" id="UP000186308"/>
    </source>
</evidence>
<dbReference type="InterPro" id="IPR052037">
    <property type="entry name" value="LPS_export_LptA"/>
</dbReference>
<evidence type="ECO:0000259" key="4">
    <source>
        <dbReference type="Pfam" id="PF03968"/>
    </source>
</evidence>
<name>A0A8G2CLX5_ACIRU</name>
<keyword evidence="6" id="KW-1185">Reference proteome</keyword>
<evidence type="ECO:0000256" key="2">
    <source>
        <dbReference type="SAM" id="MobiDB-lite"/>
    </source>
</evidence>
<protein>
    <submittedName>
        <fullName evidence="5">Lipopolysaccharide export system protein LptA</fullName>
    </submittedName>
</protein>
<dbReference type="PANTHER" id="PTHR36504">
    <property type="entry name" value="LIPOPOLYSACCHARIDE EXPORT SYSTEM PROTEIN LPTA"/>
    <property type="match status" value="1"/>
</dbReference>
<proteinExistence type="predicted"/>
<evidence type="ECO:0000256" key="1">
    <source>
        <dbReference type="ARBA" id="ARBA00022729"/>
    </source>
</evidence>
<dbReference type="GO" id="GO:0015920">
    <property type="term" value="P:lipopolysaccharide transport"/>
    <property type="evidence" value="ECO:0007669"/>
    <property type="project" value="TreeGrafter"/>
</dbReference>